<organism evidence="3 4">
    <name type="scientific">Liparis tanakae</name>
    <name type="common">Tanaka's snailfish</name>
    <dbReference type="NCBI Taxonomy" id="230148"/>
    <lineage>
        <taxon>Eukaryota</taxon>
        <taxon>Metazoa</taxon>
        <taxon>Chordata</taxon>
        <taxon>Craniata</taxon>
        <taxon>Vertebrata</taxon>
        <taxon>Euteleostomi</taxon>
        <taxon>Actinopterygii</taxon>
        <taxon>Neopterygii</taxon>
        <taxon>Teleostei</taxon>
        <taxon>Neoteleostei</taxon>
        <taxon>Acanthomorphata</taxon>
        <taxon>Eupercaria</taxon>
        <taxon>Perciformes</taxon>
        <taxon>Cottioidei</taxon>
        <taxon>Cottales</taxon>
        <taxon>Liparidae</taxon>
        <taxon>Liparis</taxon>
    </lineage>
</organism>
<evidence type="ECO:0000256" key="1">
    <source>
        <dbReference type="SAM" id="MobiDB-lite"/>
    </source>
</evidence>
<keyword evidence="2" id="KW-0472">Membrane</keyword>
<sequence length="192" mass="21473">MRPGPGEAAVVRGASARSQDRQGKEIWCGRGREREQQHFLITTREEQRVRLVLLHHSGSLKFCIQSVDVEQNVLEGPACGNKLATSSPTRTNYDDEESFFNLPFFPFLHLLFSDSGVWAALKFTFVTVFWLSGKKSKSQLRIVKRLPENPQSSDRTLANSMNLCQPLRLLGGGLSVLIILNVQMKSNAAVSQ</sequence>
<dbReference type="EMBL" id="SRLO01000073">
    <property type="protein sequence ID" value="TNN78463.1"/>
    <property type="molecule type" value="Genomic_DNA"/>
</dbReference>
<evidence type="ECO:0000313" key="4">
    <source>
        <dbReference type="Proteomes" id="UP000314294"/>
    </source>
</evidence>
<name>A0A4Z2IMS1_9TELE</name>
<keyword evidence="2" id="KW-0812">Transmembrane</keyword>
<keyword evidence="4" id="KW-1185">Reference proteome</keyword>
<proteinExistence type="predicted"/>
<comment type="caution">
    <text evidence="3">The sequence shown here is derived from an EMBL/GenBank/DDBJ whole genome shotgun (WGS) entry which is preliminary data.</text>
</comment>
<evidence type="ECO:0000313" key="3">
    <source>
        <dbReference type="EMBL" id="TNN78463.1"/>
    </source>
</evidence>
<evidence type="ECO:0000256" key="2">
    <source>
        <dbReference type="SAM" id="Phobius"/>
    </source>
</evidence>
<dbReference type="AlphaFoldDB" id="A0A4Z2IMS1"/>
<dbReference type="Proteomes" id="UP000314294">
    <property type="component" value="Unassembled WGS sequence"/>
</dbReference>
<accession>A0A4Z2IMS1</accession>
<reference evidence="3 4" key="1">
    <citation type="submission" date="2019-03" db="EMBL/GenBank/DDBJ databases">
        <title>First draft genome of Liparis tanakae, snailfish: a comprehensive survey of snailfish specific genes.</title>
        <authorList>
            <person name="Kim W."/>
            <person name="Song I."/>
            <person name="Jeong J.-H."/>
            <person name="Kim D."/>
            <person name="Kim S."/>
            <person name="Ryu S."/>
            <person name="Song J.Y."/>
            <person name="Lee S.K."/>
        </authorList>
    </citation>
    <scope>NUCLEOTIDE SEQUENCE [LARGE SCALE GENOMIC DNA]</scope>
    <source>
        <tissue evidence="3">Muscle</tissue>
    </source>
</reference>
<gene>
    <name evidence="3" type="ORF">EYF80_011246</name>
</gene>
<protein>
    <submittedName>
        <fullName evidence="3">Uncharacterized protein</fullName>
    </submittedName>
</protein>
<feature type="region of interest" description="Disordered" evidence="1">
    <location>
        <begin position="1"/>
        <end position="23"/>
    </location>
</feature>
<feature type="transmembrane region" description="Helical" evidence="2">
    <location>
        <begin position="107"/>
        <end position="131"/>
    </location>
</feature>
<keyword evidence="2" id="KW-1133">Transmembrane helix</keyword>